<dbReference type="OrthoDB" id="1935019at2759"/>
<dbReference type="RefSeq" id="XP_021285723.1">
    <property type="nucleotide sequence ID" value="XM_021430048.1"/>
</dbReference>
<gene>
    <name evidence="3" type="primary">LOC110417606</name>
</gene>
<feature type="compositionally biased region" description="Basic and acidic residues" evidence="1">
    <location>
        <begin position="32"/>
        <end position="41"/>
    </location>
</feature>
<keyword evidence="2" id="KW-1185">Reference proteome</keyword>
<evidence type="ECO:0000256" key="1">
    <source>
        <dbReference type="SAM" id="MobiDB-lite"/>
    </source>
</evidence>
<feature type="compositionally biased region" description="Acidic residues" evidence="1">
    <location>
        <begin position="214"/>
        <end position="236"/>
    </location>
</feature>
<feature type="region of interest" description="Disordered" evidence="1">
    <location>
        <begin position="96"/>
        <end position="134"/>
    </location>
</feature>
<dbReference type="GeneID" id="110417606"/>
<feature type="compositionally biased region" description="Basic residues" evidence="1">
    <location>
        <begin position="240"/>
        <end position="253"/>
    </location>
</feature>
<accession>A0A6J1AFL4</accession>
<evidence type="ECO:0000313" key="3">
    <source>
        <dbReference type="RefSeq" id="XP_021285723.1"/>
    </source>
</evidence>
<reference evidence="3" key="1">
    <citation type="submission" date="2025-08" db="UniProtKB">
        <authorList>
            <consortium name="RefSeq"/>
        </authorList>
    </citation>
    <scope>IDENTIFICATION</scope>
    <source>
        <tissue evidence="3">Leaf</tissue>
    </source>
</reference>
<protein>
    <submittedName>
        <fullName evidence="3">Glutamic acid-rich protein</fullName>
    </submittedName>
</protein>
<feature type="region of interest" description="Disordered" evidence="1">
    <location>
        <begin position="161"/>
        <end position="253"/>
    </location>
</feature>
<dbReference type="Proteomes" id="UP000504621">
    <property type="component" value="Unplaced"/>
</dbReference>
<feature type="region of interest" description="Disordered" evidence="1">
    <location>
        <begin position="21"/>
        <end position="56"/>
    </location>
</feature>
<sequence>MTINGQHKRYNYNCDTAKNVNGVGVKRTPRRKDRERVEKMSNRRKSSATAESDEVEQLLQAAQDETLLKLSVDSHMSRVAPDYLDPNLHRRFQALRSRPSTSQSKSQLQKQSPAPLKQQQQQQKEEVKKEQKSKVVVVGNVDEELRGVLGDDLSARFAALKASLSSSSDPAPAAATKEVSIGLDKSDGEDEEDEVENVIRWAMDAARLDPSPPSDDDDDHIDSDVDDNVDDDDDDDYPKNKKKESKSSRKRQS</sequence>
<feature type="compositionally biased region" description="Acidic residues" evidence="1">
    <location>
        <begin position="187"/>
        <end position="196"/>
    </location>
</feature>
<evidence type="ECO:0000313" key="2">
    <source>
        <dbReference type="Proteomes" id="UP000504621"/>
    </source>
</evidence>
<feature type="compositionally biased region" description="Basic and acidic residues" evidence="1">
    <location>
        <begin position="123"/>
        <end position="133"/>
    </location>
</feature>
<organism evidence="2 3">
    <name type="scientific">Herrania umbratica</name>
    <dbReference type="NCBI Taxonomy" id="108875"/>
    <lineage>
        <taxon>Eukaryota</taxon>
        <taxon>Viridiplantae</taxon>
        <taxon>Streptophyta</taxon>
        <taxon>Embryophyta</taxon>
        <taxon>Tracheophyta</taxon>
        <taxon>Spermatophyta</taxon>
        <taxon>Magnoliopsida</taxon>
        <taxon>eudicotyledons</taxon>
        <taxon>Gunneridae</taxon>
        <taxon>Pentapetalae</taxon>
        <taxon>rosids</taxon>
        <taxon>malvids</taxon>
        <taxon>Malvales</taxon>
        <taxon>Malvaceae</taxon>
        <taxon>Byttnerioideae</taxon>
        <taxon>Herrania</taxon>
    </lineage>
</organism>
<proteinExistence type="predicted"/>
<name>A0A6J1AFL4_9ROSI</name>
<feature type="compositionally biased region" description="Low complexity" evidence="1">
    <location>
        <begin position="161"/>
        <end position="175"/>
    </location>
</feature>
<dbReference type="AlphaFoldDB" id="A0A6J1AFL4"/>
<feature type="compositionally biased region" description="Low complexity" evidence="1">
    <location>
        <begin position="102"/>
        <end position="122"/>
    </location>
</feature>